<protein>
    <submittedName>
        <fullName evidence="3">Anthranilate synthase, amidotransferase component @ Para-aminobenzoate synthase, amidotransferase component</fullName>
        <ecNumber evidence="3">2.6.1.85</ecNumber>
        <ecNumber evidence="3">4.1.3.27</ecNumber>
    </submittedName>
</protein>
<dbReference type="InterPro" id="IPR006221">
    <property type="entry name" value="TrpG/PapA_dom"/>
</dbReference>
<dbReference type="PANTHER" id="PTHR43418:SF4">
    <property type="entry name" value="MULTIFUNCTIONAL TRYPTOPHAN BIOSYNTHESIS PROTEIN"/>
    <property type="match status" value="1"/>
</dbReference>
<dbReference type="CDD" id="cd01743">
    <property type="entry name" value="GATase1_Anthranilate_Synthase"/>
    <property type="match status" value="1"/>
</dbReference>
<dbReference type="SUPFAM" id="SSF52317">
    <property type="entry name" value="Class I glutamine amidotransferase-like"/>
    <property type="match status" value="1"/>
</dbReference>
<dbReference type="EMBL" id="UOGH01000112">
    <property type="protein sequence ID" value="VAX29320.1"/>
    <property type="molecule type" value="Genomic_DNA"/>
</dbReference>
<dbReference type="InterPro" id="IPR050472">
    <property type="entry name" value="Anth_synth/Amidotransfase"/>
</dbReference>
<proteinExistence type="predicted"/>
<keyword evidence="3" id="KW-0808">Transferase</keyword>
<dbReference type="GO" id="GO:0046820">
    <property type="term" value="F:4-amino-4-deoxychorismate synthase activity"/>
    <property type="evidence" value="ECO:0007669"/>
    <property type="project" value="UniProtKB-EC"/>
</dbReference>
<keyword evidence="1" id="KW-0315">Glutamine amidotransferase</keyword>
<dbReference type="EC" id="4.1.3.27" evidence="3"/>
<keyword evidence="3" id="KW-0032">Aminotransferase</keyword>
<dbReference type="Pfam" id="PF00117">
    <property type="entry name" value="GATase"/>
    <property type="match status" value="1"/>
</dbReference>
<dbReference type="GO" id="GO:0005829">
    <property type="term" value="C:cytosol"/>
    <property type="evidence" value="ECO:0007669"/>
    <property type="project" value="TreeGrafter"/>
</dbReference>
<dbReference type="EC" id="2.6.1.85" evidence="3"/>
<reference evidence="3" key="1">
    <citation type="submission" date="2018-06" db="EMBL/GenBank/DDBJ databases">
        <authorList>
            <person name="Zhirakovskaya E."/>
        </authorList>
    </citation>
    <scope>NUCLEOTIDE SEQUENCE</scope>
</reference>
<sequence length="192" mass="21674">MLLMIDNYDSFTYNLVQYFGELGEEVRVYRNDRITVKEIEELDPDRIVISPGPCTPKEAGISIDVIRYFAGRKPLLGVCLGHQSIGAAFGGEIINAPQLMHGKTSLIYHDGKTIFKGLPNPFEATRYHSLIIKRETLPESLELTAWTGEGEIMGVRHREYVIEGVQFHPESILTTVGKDLLRNFLELKPGNR</sequence>
<organism evidence="3">
    <name type="scientific">hydrothermal vent metagenome</name>
    <dbReference type="NCBI Taxonomy" id="652676"/>
    <lineage>
        <taxon>unclassified sequences</taxon>
        <taxon>metagenomes</taxon>
        <taxon>ecological metagenomes</taxon>
    </lineage>
</organism>
<dbReference type="PRINTS" id="PR00097">
    <property type="entry name" value="ANTSNTHASEII"/>
</dbReference>
<evidence type="ECO:0000256" key="1">
    <source>
        <dbReference type="ARBA" id="ARBA00022962"/>
    </source>
</evidence>
<gene>
    <name evidence="3" type="ORF">MNBD_NITROSPIRAE02-458</name>
</gene>
<dbReference type="InterPro" id="IPR029062">
    <property type="entry name" value="Class_I_gatase-like"/>
</dbReference>
<dbReference type="NCBIfam" id="TIGR00566">
    <property type="entry name" value="trpG_papA"/>
    <property type="match status" value="1"/>
</dbReference>
<dbReference type="PRINTS" id="PR00096">
    <property type="entry name" value="GATASE"/>
</dbReference>
<dbReference type="PANTHER" id="PTHR43418">
    <property type="entry name" value="MULTIFUNCTIONAL TRYPTOPHAN BIOSYNTHESIS PROTEIN-RELATED"/>
    <property type="match status" value="1"/>
</dbReference>
<dbReference type="PRINTS" id="PR00099">
    <property type="entry name" value="CPSGATASE"/>
</dbReference>
<dbReference type="Gene3D" id="3.40.50.880">
    <property type="match status" value="1"/>
</dbReference>
<dbReference type="GO" id="GO:0000162">
    <property type="term" value="P:L-tryptophan biosynthetic process"/>
    <property type="evidence" value="ECO:0007669"/>
    <property type="project" value="TreeGrafter"/>
</dbReference>
<evidence type="ECO:0000259" key="2">
    <source>
        <dbReference type="Pfam" id="PF00117"/>
    </source>
</evidence>
<name>A0A3B1D2U6_9ZZZZ</name>
<dbReference type="AlphaFoldDB" id="A0A3B1D2U6"/>
<evidence type="ECO:0000313" key="3">
    <source>
        <dbReference type="EMBL" id="VAX29320.1"/>
    </source>
</evidence>
<dbReference type="FunFam" id="3.40.50.880:FF:000003">
    <property type="entry name" value="Anthranilate synthase component II"/>
    <property type="match status" value="1"/>
</dbReference>
<dbReference type="GO" id="GO:0004049">
    <property type="term" value="F:anthranilate synthase activity"/>
    <property type="evidence" value="ECO:0007669"/>
    <property type="project" value="UniProtKB-EC"/>
</dbReference>
<feature type="domain" description="Glutamine amidotransferase" evidence="2">
    <location>
        <begin position="3"/>
        <end position="185"/>
    </location>
</feature>
<dbReference type="PROSITE" id="PS51273">
    <property type="entry name" value="GATASE_TYPE_1"/>
    <property type="match status" value="1"/>
</dbReference>
<keyword evidence="3" id="KW-0456">Lyase</keyword>
<dbReference type="InterPro" id="IPR017926">
    <property type="entry name" value="GATASE"/>
</dbReference>
<accession>A0A3B1D2U6</accession>